<reference evidence="2 3" key="1">
    <citation type="journal article" date="2016" name="Nat. Commun.">
        <title>Ectomycorrhizal ecology is imprinted in the genome of the dominant symbiotic fungus Cenococcum geophilum.</title>
        <authorList>
            <consortium name="DOE Joint Genome Institute"/>
            <person name="Peter M."/>
            <person name="Kohler A."/>
            <person name="Ohm R.A."/>
            <person name="Kuo A."/>
            <person name="Krutzmann J."/>
            <person name="Morin E."/>
            <person name="Arend M."/>
            <person name="Barry K.W."/>
            <person name="Binder M."/>
            <person name="Choi C."/>
            <person name="Clum A."/>
            <person name="Copeland A."/>
            <person name="Grisel N."/>
            <person name="Haridas S."/>
            <person name="Kipfer T."/>
            <person name="LaButti K."/>
            <person name="Lindquist E."/>
            <person name="Lipzen A."/>
            <person name="Maire R."/>
            <person name="Meier B."/>
            <person name="Mihaltcheva S."/>
            <person name="Molinier V."/>
            <person name="Murat C."/>
            <person name="Poggeler S."/>
            <person name="Quandt C.A."/>
            <person name="Sperisen C."/>
            <person name="Tritt A."/>
            <person name="Tisserant E."/>
            <person name="Crous P.W."/>
            <person name="Henrissat B."/>
            <person name="Nehls U."/>
            <person name="Egli S."/>
            <person name="Spatafora J.W."/>
            <person name="Grigoriev I.V."/>
            <person name="Martin F.M."/>
        </authorList>
    </citation>
    <scope>NUCLEOTIDE SEQUENCE [LARGE SCALE GENOMIC DNA]</scope>
    <source>
        <strain evidence="2 3">CBS 207.34</strain>
    </source>
</reference>
<keyword evidence="3" id="KW-1185">Reference proteome</keyword>
<feature type="compositionally biased region" description="Basic and acidic residues" evidence="1">
    <location>
        <begin position="551"/>
        <end position="578"/>
    </location>
</feature>
<dbReference type="Proteomes" id="UP000250140">
    <property type="component" value="Unassembled WGS sequence"/>
</dbReference>
<accession>A0A8E2F9Y6</accession>
<dbReference type="AlphaFoldDB" id="A0A8E2F9Y6"/>
<feature type="region of interest" description="Disordered" evidence="1">
    <location>
        <begin position="267"/>
        <end position="290"/>
    </location>
</feature>
<sequence length="584" mass="64793">MIVFEKGSDRSSEVNVKEGNASAPADEFGQHIASDGAICCFVGIDLGEEIGITSNFRGSTTQLQYDILIDGVLRMSKVHSGMTGKILRKVDNFSQFYAKQDSTMFEAALKTKALRSDIELQKGGRETVGTIEVRISVLRRVGETYSLTDANQWYEVEDWYEQYGRKGVYTLVPPCYEMELEGDPCVGFSKSQKQTRIRKNKTPRPGTGPWATLRFLYRSKEAIARAELPLTYKHPSIRAIAHQLQLEPASDFAHSSSVMTESMSVSEGKSSCHSTPTPTHTNQTNRNSTKHCWTASASKMPLAGSPHDSATTLPWTPKRTIPGAGLRMQSEPAHDALTLPNEVRAASESPNGNYGHITHSSEPSHSLLESLATIQKSNFTSTIHDTNPPGTAKENVEVPTHVEQHNMRNTPETSINSEDFLSKLANGGGFTYSEPANVELSGNGIIQNGRDQSYSTPGITQNDAKTAKVHSGMSKKRPSITISPPSISKRAKPTTSRESDQLKKDIVETARRIEEAKARRSHTQALRDEAEARLVARRKKQLELMNAQLEEEMRLEREADEERLAKEESLDEYDHRDNDSEDNE</sequence>
<organism evidence="2 3">
    <name type="scientific">Glonium stellatum</name>
    <dbReference type="NCBI Taxonomy" id="574774"/>
    <lineage>
        <taxon>Eukaryota</taxon>
        <taxon>Fungi</taxon>
        <taxon>Dikarya</taxon>
        <taxon>Ascomycota</taxon>
        <taxon>Pezizomycotina</taxon>
        <taxon>Dothideomycetes</taxon>
        <taxon>Pleosporomycetidae</taxon>
        <taxon>Gloniales</taxon>
        <taxon>Gloniaceae</taxon>
        <taxon>Glonium</taxon>
    </lineage>
</organism>
<feature type="compositionally biased region" description="Basic and acidic residues" evidence="1">
    <location>
        <begin position="495"/>
        <end position="504"/>
    </location>
</feature>
<gene>
    <name evidence="2" type="ORF">AOQ84DRAFT_114143</name>
</gene>
<feature type="compositionally biased region" description="Low complexity" evidence="1">
    <location>
        <begin position="479"/>
        <end position="488"/>
    </location>
</feature>
<evidence type="ECO:0000313" key="3">
    <source>
        <dbReference type="Proteomes" id="UP000250140"/>
    </source>
</evidence>
<dbReference type="OrthoDB" id="5309154at2759"/>
<evidence type="ECO:0000313" key="2">
    <source>
        <dbReference type="EMBL" id="OCL13347.1"/>
    </source>
</evidence>
<feature type="compositionally biased region" description="Low complexity" evidence="1">
    <location>
        <begin position="267"/>
        <end position="281"/>
    </location>
</feature>
<evidence type="ECO:0000256" key="1">
    <source>
        <dbReference type="SAM" id="MobiDB-lite"/>
    </source>
</evidence>
<name>A0A8E2F9Y6_9PEZI</name>
<proteinExistence type="predicted"/>
<feature type="region of interest" description="Disordered" evidence="1">
    <location>
        <begin position="549"/>
        <end position="584"/>
    </location>
</feature>
<feature type="region of interest" description="Disordered" evidence="1">
    <location>
        <begin position="345"/>
        <end position="365"/>
    </location>
</feature>
<dbReference type="EMBL" id="KV748735">
    <property type="protein sequence ID" value="OCL13347.1"/>
    <property type="molecule type" value="Genomic_DNA"/>
</dbReference>
<protein>
    <submittedName>
        <fullName evidence="2">Uncharacterized protein</fullName>
    </submittedName>
</protein>
<feature type="region of interest" description="Disordered" evidence="1">
    <location>
        <begin position="466"/>
        <end position="504"/>
    </location>
</feature>